<evidence type="ECO:0000313" key="2">
    <source>
        <dbReference type="Proteomes" id="UP000186309"/>
    </source>
</evidence>
<proteinExistence type="predicted"/>
<organism evidence="1 2">
    <name type="scientific">Paludisphaera borealis</name>
    <dbReference type="NCBI Taxonomy" id="1387353"/>
    <lineage>
        <taxon>Bacteria</taxon>
        <taxon>Pseudomonadati</taxon>
        <taxon>Planctomycetota</taxon>
        <taxon>Planctomycetia</taxon>
        <taxon>Isosphaerales</taxon>
        <taxon>Isosphaeraceae</taxon>
        <taxon>Paludisphaera</taxon>
    </lineage>
</organism>
<dbReference type="Proteomes" id="UP000186309">
    <property type="component" value="Chromosome"/>
</dbReference>
<evidence type="ECO:0000313" key="1">
    <source>
        <dbReference type="EMBL" id="APW60534.1"/>
    </source>
</evidence>
<dbReference type="KEGG" id="pbor:BSF38_02005"/>
<reference evidence="2" key="1">
    <citation type="submission" date="2016-12" db="EMBL/GenBank/DDBJ databases">
        <title>Comparative genomics of four Isosphaeraceae planctomycetes: a common pool of plasmids and glycoside hydrolase genes.</title>
        <authorList>
            <person name="Ivanova A."/>
        </authorList>
    </citation>
    <scope>NUCLEOTIDE SEQUENCE [LARGE SCALE GENOMIC DNA]</scope>
    <source>
        <strain evidence="2">PX4</strain>
    </source>
</reference>
<dbReference type="AlphaFoldDB" id="A0A1U7CNL7"/>
<keyword evidence="2" id="KW-1185">Reference proteome</keyword>
<protein>
    <submittedName>
        <fullName evidence="1">Uncharacterized protein</fullName>
    </submittedName>
</protein>
<gene>
    <name evidence="1" type="ORF">BSF38_02005</name>
</gene>
<accession>A0A1U7CNL7</accession>
<dbReference type="EMBL" id="CP019082">
    <property type="protein sequence ID" value="APW60534.1"/>
    <property type="molecule type" value="Genomic_DNA"/>
</dbReference>
<sequence>MAVKMIKQLRNFWRELLVPFHPHEFSVKKVGGRGLTYIDKRSLANRLDSVDGPDGWFTEHRDEGGRGLVYGLHLRIPMDNGSWSFMHKEMGVAHEGMVKKIGGDRVEELDNDFKPSRLNLHLILVTAVARHTKAQSDRPKPAQDPRVVISKIEFYNRDKELGHGPGSEPT</sequence>
<name>A0A1U7CNL7_9BACT</name>
<dbReference type="STRING" id="1387353.BSF38_02005"/>